<keyword evidence="1" id="KW-0863">Zinc-finger</keyword>
<dbReference type="PROSITE" id="PS00028">
    <property type="entry name" value="ZINC_FINGER_C2H2_1"/>
    <property type="match status" value="1"/>
</dbReference>
<dbReference type="AlphaFoldDB" id="J0WZ05"/>
<gene>
    <name evidence="4" type="ORF">AURDEDRAFT_166310</name>
</gene>
<feature type="compositionally biased region" description="Basic and acidic residues" evidence="2">
    <location>
        <begin position="100"/>
        <end position="109"/>
    </location>
</feature>
<dbReference type="InterPro" id="IPR013087">
    <property type="entry name" value="Znf_C2H2_type"/>
</dbReference>
<sequence length="135" mass="15657">MCGEDDAPCCLWRKCHDAGPFRSDKDLYEHLIDAHSEYDHDIGFRCRWDGCGRRYAAPAKYPRHIRRHLNLPAVQMPAARLRGCGAVFSRKDHLKKHGGTHSDMEHRESEEEGEEEEGEEIGRETYTQEVAYKGW</sequence>
<dbReference type="InterPro" id="IPR036236">
    <property type="entry name" value="Znf_C2H2_sf"/>
</dbReference>
<feature type="compositionally biased region" description="Acidic residues" evidence="2">
    <location>
        <begin position="110"/>
        <end position="119"/>
    </location>
</feature>
<feature type="domain" description="C2H2-type" evidence="3">
    <location>
        <begin position="44"/>
        <end position="73"/>
    </location>
</feature>
<name>J0WZ05_AURST</name>
<evidence type="ECO:0000313" key="5">
    <source>
        <dbReference type="Proteomes" id="UP000006514"/>
    </source>
</evidence>
<protein>
    <recommendedName>
        <fullName evidence="3">C2H2-type domain-containing protein</fullName>
    </recommendedName>
</protein>
<dbReference type="InParanoid" id="J0WZ05"/>
<evidence type="ECO:0000259" key="3">
    <source>
        <dbReference type="PROSITE" id="PS50157"/>
    </source>
</evidence>
<proteinExistence type="predicted"/>
<dbReference type="GO" id="GO:0008270">
    <property type="term" value="F:zinc ion binding"/>
    <property type="evidence" value="ECO:0007669"/>
    <property type="project" value="UniProtKB-KW"/>
</dbReference>
<organism evidence="4 5">
    <name type="scientific">Auricularia subglabra (strain TFB-10046 / SS5)</name>
    <name type="common">White-rot fungus</name>
    <name type="synonym">Auricularia delicata (strain TFB10046)</name>
    <dbReference type="NCBI Taxonomy" id="717982"/>
    <lineage>
        <taxon>Eukaryota</taxon>
        <taxon>Fungi</taxon>
        <taxon>Dikarya</taxon>
        <taxon>Basidiomycota</taxon>
        <taxon>Agaricomycotina</taxon>
        <taxon>Agaricomycetes</taxon>
        <taxon>Auriculariales</taxon>
        <taxon>Auriculariaceae</taxon>
        <taxon>Auricularia</taxon>
    </lineage>
</organism>
<dbReference type="Pfam" id="PF00096">
    <property type="entry name" value="zf-C2H2"/>
    <property type="match status" value="1"/>
</dbReference>
<keyword evidence="1" id="KW-0862">Zinc</keyword>
<evidence type="ECO:0000256" key="2">
    <source>
        <dbReference type="SAM" id="MobiDB-lite"/>
    </source>
</evidence>
<reference evidence="5" key="1">
    <citation type="journal article" date="2012" name="Science">
        <title>The Paleozoic origin of enzymatic lignin decomposition reconstructed from 31 fungal genomes.</title>
        <authorList>
            <person name="Floudas D."/>
            <person name="Binder M."/>
            <person name="Riley R."/>
            <person name="Barry K."/>
            <person name="Blanchette R.A."/>
            <person name="Henrissat B."/>
            <person name="Martinez A.T."/>
            <person name="Otillar R."/>
            <person name="Spatafora J.W."/>
            <person name="Yadav J.S."/>
            <person name="Aerts A."/>
            <person name="Benoit I."/>
            <person name="Boyd A."/>
            <person name="Carlson A."/>
            <person name="Copeland A."/>
            <person name="Coutinho P.M."/>
            <person name="de Vries R.P."/>
            <person name="Ferreira P."/>
            <person name="Findley K."/>
            <person name="Foster B."/>
            <person name="Gaskell J."/>
            <person name="Glotzer D."/>
            <person name="Gorecki P."/>
            <person name="Heitman J."/>
            <person name="Hesse C."/>
            <person name="Hori C."/>
            <person name="Igarashi K."/>
            <person name="Jurgens J.A."/>
            <person name="Kallen N."/>
            <person name="Kersten P."/>
            <person name="Kohler A."/>
            <person name="Kuees U."/>
            <person name="Kumar T.K.A."/>
            <person name="Kuo A."/>
            <person name="LaButti K."/>
            <person name="Larrondo L.F."/>
            <person name="Lindquist E."/>
            <person name="Ling A."/>
            <person name="Lombard V."/>
            <person name="Lucas S."/>
            <person name="Lundell T."/>
            <person name="Martin R."/>
            <person name="McLaughlin D.J."/>
            <person name="Morgenstern I."/>
            <person name="Morin E."/>
            <person name="Murat C."/>
            <person name="Nagy L.G."/>
            <person name="Nolan M."/>
            <person name="Ohm R.A."/>
            <person name="Patyshakuliyeva A."/>
            <person name="Rokas A."/>
            <person name="Ruiz-Duenas F.J."/>
            <person name="Sabat G."/>
            <person name="Salamov A."/>
            <person name="Samejima M."/>
            <person name="Schmutz J."/>
            <person name="Slot J.C."/>
            <person name="St John F."/>
            <person name="Stenlid J."/>
            <person name="Sun H."/>
            <person name="Sun S."/>
            <person name="Syed K."/>
            <person name="Tsang A."/>
            <person name="Wiebenga A."/>
            <person name="Young D."/>
            <person name="Pisabarro A."/>
            <person name="Eastwood D.C."/>
            <person name="Martin F."/>
            <person name="Cullen D."/>
            <person name="Grigoriev I.V."/>
            <person name="Hibbett D.S."/>
        </authorList>
    </citation>
    <scope>NUCLEOTIDE SEQUENCE [LARGE SCALE GENOMIC DNA]</scope>
    <source>
        <strain evidence="5">TFB10046</strain>
    </source>
</reference>
<dbReference type="EMBL" id="JH687770">
    <property type="protein sequence ID" value="EJD44527.1"/>
    <property type="molecule type" value="Genomic_DNA"/>
</dbReference>
<feature type="region of interest" description="Disordered" evidence="2">
    <location>
        <begin position="94"/>
        <end position="126"/>
    </location>
</feature>
<keyword evidence="5" id="KW-1185">Reference proteome</keyword>
<accession>J0WZ05</accession>
<dbReference type="PROSITE" id="PS50157">
    <property type="entry name" value="ZINC_FINGER_C2H2_2"/>
    <property type="match status" value="1"/>
</dbReference>
<dbReference type="Gene3D" id="3.30.160.60">
    <property type="entry name" value="Classic Zinc Finger"/>
    <property type="match status" value="2"/>
</dbReference>
<dbReference type="Proteomes" id="UP000006514">
    <property type="component" value="Unassembled WGS sequence"/>
</dbReference>
<dbReference type="SUPFAM" id="SSF57667">
    <property type="entry name" value="beta-beta-alpha zinc fingers"/>
    <property type="match status" value="1"/>
</dbReference>
<dbReference type="KEGG" id="adl:AURDEDRAFT_166310"/>
<evidence type="ECO:0000313" key="4">
    <source>
        <dbReference type="EMBL" id="EJD44527.1"/>
    </source>
</evidence>
<evidence type="ECO:0000256" key="1">
    <source>
        <dbReference type="PROSITE-ProRule" id="PRU00042"/>
    </source>
</evidence>
<keyword evidence="1" id="KW-0479">Metal-binding</keyword>